<sequence>MRTKLFTNYAIQILFIGGVYFCMSYFLFSNSLKSAILQALLYSLIYFFGLPIFYKLISYLKKPNIYKLEENEQILIDEEVKIFSVTYLQKSNLKVTNKHVISTFQNQSKVYSLLDVRDIVVSNNQITFHFTHFKTSFVTKNAQAILDKLEDERQNSNLVLTS</sequence>
<keyword evidence="1" id="KW-0472">Membrane</keyword>
<gene>
    <name evidence="2" type="ORF">SAMN04488096_103195</name>
</gene>
<reference evidence="2 3" key="1">
    <citation type="submission" date="2016-11" db="EMBL/GenBank/DDBJ databases">
        <authorList>
            <person name="Jaros S."/>
            <person name="Januszkiewicz K."/>
            <person name="Wedrychowicz H."/>
        </authorList>
    </citation>
    <scope>NUCLEOTIDE SEQUENCE [LARGE SCALE GENOMIC DNA]</scope>
    <source>
        <strain evidence="2 3">DSM 21425</strain>
    </source>
</reference>
<dbReference type="OrthoDB" id="1446090at2"/>
<dbReference type="EMBL" id="FQYY01000003">
    <property type="protein sequence ID" value="SHI65305.1"/>
    <property type="molecule type" value="Genomic_DNA"/>
</dbReference>
<protein>
    <submittedName>
        <fullName evidence="2">Uncharacterized protein</fullName>
    </submittedName>
</protein>
<proteinExistence type="predicted"/>
<evidence type="ECO:0000313" key="2">
    <source>
        <dbReference type="EMBL" id="SHI65305.1"/>
    </source>
</evidence>
<evidence type="ECO:0000313" key="3">
    <source>
        <dbReference type="Proteomes" id="UP000184225"/>
    </source>
</evidence>
<dbReference type="AlphaFoldDB" id="A0A1M6CW53"/>
<accession>A0A1M6CW53</accession>
<feature type="transmembrane region" description="Helical" evidence="1">
    <location>
        <begin position="34"/>
        <end position="57"/>
    </location>
</feature>
<name>A0A1M6CW53_9FLAO</name>
<feature type="transmembrane region" description="Helical" evidence="1">
    <location>
        <begin position="9"/>
        <end position="28"/>
    </location>
</feature>
<dbReference type="STRING" id="579105.SAMN04488096_103195"/>
<evidence type="ECO:0000256" key="1">
    <source>
        <dbReference type="SAM" id="Phobius"/>
    </source>
</evidence>
<keyword evidence="1" id="KW-1133">Transmembrane helix</keyword>
<keyword evidence="3" id="KW-1185">Reference proteome</keyword>
<organism evidence="2 3">
    <name type="scientific">Mesonia phycicola</name>
    <dbReference type="NCBI Taxonomy" id="579105"/>
    <lineage>
        <taxon>Bacteria</taxon>
        <taxon>Pseudomonadati</taxon>
        <taxon>Bacteroidota</taxon>
        <taxon>Flavobacteriia</taxon>
        <taxon>Flavobacteriales</taxon>
        <taxon>Flavobacteriaceae</taxon>
        <taxon>Mesonia</taxon>
    </lineage>
</organism>
<keyword evidence="1" id="KW-0812">Transmembrane</keyword>
<dbReference type="Proteomes" id="UP000184225">
    <property type="component" value="Unassembled WGS sequence"/>
</dbReference>
<dbReference type="RefSeq" id="WP_073149122.1">
    <property type="nucleotide sequence ID" value="NZ_FQYY01000003.1"/>
</dbReference>